<sequence>MYLVFFEMNNGKRAGEKDALGAAFRLLNALGASARAIVCVLGQPRTLIDAAYRVSWITLHGILLWRTHFGIRLGRASVARLLVNCLTHSNATRQVPPPRASLIAYSQSLRRFGKRTILPRDQNARNVESGQNGRFPPRQARSALYDSNRVYMGCTSTYEHLHM</sequence>
<dbReference type="InParanoid" id="A0A0D2W0Z6"/>
<name>A0A0D2W0Z6_CAPO3</name>
<reference evidence="2" key="1">
    <citation type="submission" date="2011-02" db="EMBL/GenBank/DDBJ databases">
        <title>The Genome Sequence of Capsaspora owczarzaki ATCC 30864.</title>
        <authorList>
            <person name="Russ C."/>
            <person name="Cuomo C."/>
            <person name="Burger G."/>
            <person name="Gray M.W."/>
            <person name="Holland P.W.H."/>
            <person name="King N."/>
            <person name="Lang F.B.F."/>
            <person name="Roger A.J."/>
            <person name="Ruiz-Trillo I."/>
            <person name="Young S.K."/>
            <person name="Zeng Q."/>
            <person name="Gargeya S."/>
            <person name="Alvarado L."/>
            <person name="Berlin A."/>
            <person name="Chapman S.B."/>
            <person name="Chen Z."/>
            <person name="Freedman E."/>
            <person name="Gellesch M."/>
            <person name="Goldberg J."/>
            <person name="Griggs A."/>
            <person name="Gujja S."/>
            <person name="Heilman E."/>
            <person name="Heiman D."/>
            <person name="Howarth C."/>
            <person name="Mehta T."/>
            <person name="Neiman D."/>
            <person name="Pearson M."/>
            <person name="Roberts A."/>
            <person name="Saif S."/>
            <person name="Shea T."/>
            <person name="Shenoy N."/>
            <person name="Sisk P."/>
            <person name="Stolte C."/>
            <person name="Sykes S."/>
            <person name="White J."/>
            <person name="Yandava C."/>
            <person name="Haas B."/>
            <person name="Nusbaum C."/>
            <person name="Birren B."/>
        </authorList>
    </citation>
    <scope>NUCLEOTIDE SEQUENCE</scope>
    <source>
        <strain evidence="2">ATCC 30864</strain>
    </source>
</reference>
<dbReference type="EMBL" id="KE346376">
    <property type="protein sequence ID" value="KJE97927.1"/>
    <property type="molecule type" value="Genomic_DNA"/>
</dbReference>
<accession>A0A0D2W0Z6</accession>
<organism evidence="1 2">
    <name type="scientific">Capsaspora owczarzaki (strain ATCC 30864)</name>
    <dbReference type="NCBI Taxonomy" id="595528"/>
    <lineage>
        <taxon>Eukaryota</taxon>
        <taxon>Filasterea</taxon>
        <taxon>Capsaspora</taxon>
    </lineage>
</organism>
<evidence type="ECO:0000313" key="1">
    <source>
        <dbReference type="EMBL" id="KJE97927.1"/>
    </source>
</evidence>
<gene>
    <name evidence="1" type="ORF">CAOG_010169</name>
</gene>
<evidence type="ECO:0000313" key="2">
    <source>
        <dbReference type="Proteomes" id="UP000008743"/>
    </source>
</evidence>
<protein>
    <submittedName>
        <fullName evidence="1">Uncharacterized protein</fullName>
    </submittedName>
</protein>
<dbReference type="AlphaFoldDB" id="A0A0D2W0Z6"/>
<dbReference type="Proteomes" id="UP000008743">
    <property type="component" value="Unassembled WGS sequence"/>
</dbReference>
<proteinExistence type="predicted"/>
<keyword evidence="2" id="KW-1185">Reference proteome</keyword>